<dbReference type="SMART" id="SM00320">
    <property type="entry name" value="WD40"/>
    <property type="match status" value="2"/>
</dbReference>
<name>A0A1J8QCY3_9AGAM</name>
<dbReference type="PROSITE" id="PS50082">
    <property type="entry name" value="WD_REPEATS_2"/>
    <property type="match status" value="1"/>
</dbReference>
<reference evidence="4 5" key="1">
    <citation type="submission" date="2016-03" db="EMBL/GenBank/DDBJ databases">
        <title>Comparative genomics of the ectomycorrhizal sister species Rhizopogon vinicolor and Rhizopogon vesiculosus (Basidiomycota: Boletales) reveals a divergence of the mating type B locus.</title>
        <authorList>
            <person name="Mujic A.B."/>
            <person name="Kuo A."/>
            <person name="Tritt A."/>
            <person name="Lipzen A."/>
            <person name="Chen C."/>
            <person name="Johnson J."/>
            <person name="Sharma A."/>
            <person name="Barry K."/>
            <person name="Grigoriev I.V."/>
            <person name="Spatafora J.W."/>
        </authorList>
    </citation>
    <scope>NUCLEOTIDE SEQUENCE [LARGE SCALE GENOMIC DNA]</scope>
    <source>
        <strain evidence="4 5">AM-OR11-056</strain>
    </source>
</reference>
<comment type="caution">
    <text evidence="4">The sequence shown here is derived from an EMBL/GenBank/DDBJ whole genome shotgun (WGS) entry which is preliminary data.</text>
</comment>
<dbReference type="AlphaFoldDB" id="A0A1J8QCY3"/>
<dbReference type="STRING" id="180088.A0A1J8QCY3"/>
<evidence type="ECO:0000313" key="5">
    <source>
        <dbReference type="Proteomes" id="UP000183567"/>
    </source>
</evidence>
<sequence>MTLEGEERIIAYSPDGKRENNSYVHSICYFPNGKQTISGSSDKSVRRSHLQEGKEIGEAQVVGEQEVFMVSVSTDGRWVVAGGGDLSCDGPGELKTCGTGIMTTLQGHSRTVTCINISMDNKLLASGSTDSTARIA</sequence>
<keyword evidence="2" id="KW-0677">Repeat</keyword>
<dbReference type="PROSITE" id="PS50294">
    <property type="entry name" value="WD_REPEATS_REGION"/>
    <property type="match status" value="1"/>
</dbReference>
<dbReference type="Pfam" id="PF00400">
    <property type="entry name" value="WD40"/>
    <property type="match status" value="2"/>
</dbReference>
<dbReference type="InterPro" id="IPR001680">
    <property type="entry name" value="WD40_rpt"/>
</dbReference>
<dbReference type="SUPFAM" id="SSF50998">
    <property type="entry name" value="Quinoprotein alcohol dehydrogenase-like"/>
    <property type="match status" value="1"/>
</dbReference>
<dbReference type="OrthoDB" id="2687506at2759"/>
<evidence type="ECO:0000256" key="3">
    <source>
        <dbReference type="PROSITE-ProRule" id="PRU00221"/>
    </source>
</evidence>
<dbReference type="EMBL" id="LVVM01001443">
    <property type="protein sequence ID" value="OJA18519.1"/>
    <property type="molecule type" value="Genomic_DNA"/>
</dbReference>
<dbReference type="Gene3D" id="2.130.10.10">
    <property type="entry name" value="YVTN repeat-like/Quinoprotein amine dehydrogenase"/>
    <property type="match status" value="1"/>
</dbReference>
<keyword evidence="1 3" id="KW-0853">WD repeat</keyword>
<keyword evidence="5" id="KW-1185">Reference proteome</keyword>
<accession>A0A1J8QCY3</accession>
<evidence type="ECO:0000256" key="2">
    <source>
        <dbReference type="ARBA" id="ARBA00022737"/>
    </source>
</evidence>
<gene>
    <name evidence="4" type="ORF">AZE42_11676</name>
</gene>
<dbReference type="PANTHER" id="PTHR19848:SF8">
    <property type="entry name" value="F-BOX AND WD REPEAT DOMAIN CONTAINING 7"/>
    <property type="match status" value="1"/>
</dbReference>
<proteinExistence type="predicted"/>
<organism evidence="4 5">
    <name type="scientific">Rhizopogon vesiculosus</name>
    <dbReference type="NCBI Taxonomy" id="180088"/>
    <lineage>
        <taxon>Eukaryota</taxon>
        <taxon>Fungi</taxon>
        <taxon>Dikarya</taxon>
        <taxon>Basidiomycota</taxon>
        <taxon>Agaricomycotina</taxon>
        <taxon>Agaricomycetes</taxon>
        <taxon>Agaricomycetidae</taxon>
        <taxon>Boletales</taxon>
        <taxon>Suillineae</taxon>
        <taxon>Rhizopogonaceae</taxon>
        <taxon>Rhizopogon</taxon>
    </lineage>
</organism>
<evidence type="ECO:0000256" key="1">
    <source>
        <dbReference type="ARBA" id="ARBA00022574"/>
    </source>
</evidence>
<protein>
    <submittedName>
        <fullName evidence="4">Uncharacterized protein</fullName>
    </submittedName>
</protein>
<feature type="repeat" description="WD" evidence="3">
    <location>
        <begin position="105"/>
        <end position="136"/>
    </location>
</feature>
<evidence type="ECO:0000313" key="4">
    <source>
        <dbReference type="EMBL" id="OJA18519.1"/>
    </source>
</evidence>
<dbReference type="Proteomes" id="UP000183567">
    <property type="component" value="Unassembled WGS sequence"/>
</dbReference>
<dbReference type="InterPro" id="IPR015943">
    <property type="entry name" value="WD40/YVTN_repeat-like_dom_sf"/>
</dbReference>
<dbReference type="InterPro" id="IPR011047">
    <property type="entry name" value="Quinoprotein_ADH-like_sf"/>
</dbReference>
<dbReference type="PANTHER" id="PTHR19848">
    <property type="entry name" value="WD40 REPEAT PROTEIN"/>
    <property type="match status" value="1"/>
</dbReference>